<dbReference type="SUPFAM" id="SSF48576">
    <property type="entry name" value="Terpenoid synthases"/>
    <property type="match status" value="1"/>
</dbReference>
<protein>
    <submittedName>
        <fullName evidence="2">Squalene synthase HpnD</fullName>
    </submittedName>
</protein>
<gene>
    <name evidence="2" type="ORF">AOE01nite_08720</name>
</gene>
<keyword evidence="3" id="KW-1185">Reference proteome</keyword>
<dbReference type="InterPro" id="IPR017828">
    <property type="entry name" value="SQ_synth_HpnD-like"/>
</dbReference>
<name>A0A511XI67_9PROT</name>
<organism evidence="2 3">
    <name type="scientific">Acetobacter oeni</name>
    <dbReference type="NCBI Taxonomy" id="304077"/>
    <lineage>
        <taxon>Bacteria</taxon>
        <taxon>Pseudomonadati</taxon>
        <taxon>Pseudomonadota</taxon>
        <taxon>Alphaproteobacteria</taxon>
        <taxon>Acetobacterales</taxon>
        <taxon>Acetobacteraceae</taxon>
        <taxon>Acetobacter</taxon>
    </lineage>
</organism>
<dbReference type="CDD" id="cd00683">
    <property type="entry name" value="Trans_IPPS_HH"/>
    <property type="match status" value="1"/>
</dbReference>
<dbReference type="PROSITE" id="PS01045">
    <property type="entry name" value="SQUALEN_PHYTOEN_SYN_2"/>
    <property type="match status" value="1"/>
</dbReference>
<proteinExistence type="predicted"/>
<dbReference type="AlphaFoldDB" id="A0A511XI67"/>
<dbReference type="NCBIfam" id="TIGR03465">
    <property type="entry name" value="HpnD"/>
    <property type="match status" value="1"/>
</dbReference>
<dbReference type="PANTHER" id="PTHR31480">
    <property type="entry name" value="BIFUNCTIONAL LYCOPENE CYCLASE/PHYTOENE SYNTHASE"/>
    <property type="match status" value="1"/>
</dbReference>
<dbReference type="GO" id="GO:0004311">
    <property type="term" value="F:geranylgeranyl diphosphate synthase activity"/>
    <property type="evidence" value="ECO:0007669"/>
    <property type="project" value="InterPro"/>
</dbReference>
<dbReference type="GO" id="GO:0051996">
    <property type="term" value="F:squalene synthase [NAD(P)H] activity"/>
    <property type="evidence" value="ECO:0007669"/>
    <property type="project" value="InterPro"/>
</dbReference>
<dbReference type="PROSITE" id="PS01044">
    <property type="entry name" value="SQUALEN_PHYTOEN_SYN_1"/>
    <property type="match status" value="1"/>
</dbReference>
<dbReference type="EMBL" id="BJYG01000007">
    <property type="protein sequence ID" value="GEN62648.1"/>
    <property type="molecule type" value="Genomic_DNA"/>
</dbReference>
<evidence type="ECO:0000313" key="3">
    <source>
        <dbReference type="Proteomes" id="UP000321746"/>
    </source>
</evidence>
<evidence type="ECO:0000313" key="2">
    <source>
        <dbReference type="EMBL" id="GEN62648.1"/>
    </source>
</evidence>
<dbReference type="GO" id="GO:0016117">
    <property type="term" value="P:carotenoid biosynthetic process"/>
    <property type="evidence" value="ECO:0007669"/>
    <property type="project" value="InterPro"/>
</dbReference>
<sequence>MTDPIRTHDEPTPLGCDPADLARVEAIVRQSGTSFAAGMRVLPSYRRYGMYAIYAFCRIVDDIADGDTPSSLSGAGQIQERMAQLEAWHARIARLYNDETRDALDRVLHAAIRFFALRKEDFDAVIDGMTMDAGSPIVAPDEETLDLYCDRVASAVGRLSVHVFGDSSEHAKRVAYHLGRALQLTNILRDVAVDARTGRLYLPRDLLMRFDVPADPQQVLVAPGLAGVMRIMAARAQDHFREAFSSMKKCDRRAMIPARMMGGSYLAILNALERRGWDHVLTPSPVSKLGKAAGVLRAFAA</sequence>
<dbReference type="SFLD" id="SFLDS00005">
    <property type="entry name" value="Isoprenoid_Synthase_Type_I"/>
    <property type="match status" value="1"/>
</dbReference>
<comment type="caution">
    <text evidence="2">The sequence shown here is derived from an EMBL/GenBank/DDBJ whole genome shotgun (WGS) entry which is preliminary data.</text>
</comment>
<dbReference type="InterPro" id="IPR019845">
    <property type="entry name" value="Squalene/phytoene_synthase_CS"/>
</dbReference>
<keyword evidence="1" id="KW-0808">Transferase</keyword>
<dbReference type="Gene3D" id="1.10.600.10">
    <property type="entry name" value="Farnesyl Diphosphate Synthase"/>
    <property type="match status" value="1"/>
</dbReference>
<evidence type="ECO:0000256" key="1">
    <source>
        <dbReference type="ARBA" id="ARBA00022679"/>
    </source>
</evidence>
<reference evidence="2 3" key="1">
    <citation type="submission" date="2019-07" db="EMBL/GenBank/DDBJ databases">
        <title>Whole genome shotgun sequence of Acetobacter oeni NBRC 105207.</title>
        <authorList>
            <person name="Hosoyama A."/>
            <person name="Uohara A."/>
            <person name="Ohji S."/>
            <person name="Ichikawa N."/>
        </authorList>
    </citation>
    <scope>NUCLEOTIDE SEQUENCE [LARGE SCALE GENOMIC DNA]</scope>
    <source>
        <strain evidence="2 3">NBRC 105207</strain>
    </source>
</reference>
<accession>A0A511XI67</accession>
<dbReference type="InterPro" id="IPR002060">
    <property type="entry name" value="Squ/phyt_synthse"/>
</dbReference>
<dbReference type="InterPro" id="IPR044843">
    <property type="entry name" value="Trans_IPPS_bact-type"/>
</dbReference>
<dbReference type="SFLD" id="SFLDG01212">
    <property type="entry name" value="Phytoene_synthase_like"/>
    <property type="match status" value="1"/>
</dbReference>
<dbReference type="InterPro" id="IPR008949">
    <property type="entry name" value="Isoprenoid_synthase_dom_sf"/>
</dbReference>
<dbReference type="Proteomes" id="UP000321746">
    <property type="component" value="Unassembled WGS sequence"/>
</dbReference>
<dbReference type="SFLD" id="SFLDG01018">
    <property type="entry name" value="Squalene/Phytoene_Synthase_Lik"/>
    <property type="match status" value="1"/>
</dbReference>
<dbReference type="Pfam" id="PF00494">
    <property type="entry name" value="SQS_PSY"/>
    <property type="match status" value="1"/>
</dbReference>
<dbReference type="InterPro" id="IPR033904">
    <property type="entry name" value="Trans_IPPS_HH"/>
</dbReference>